<accession>A0ABT4YFZ4</accession>
<dbReference type="GeneID" id="77844500"/>
<feature type="domain" description="Thioredoxin" evidence="1">
    <location>
        <begin position="31"/>
        <end position="196"/>
    </location>
</feature>
<dbReference type="InterPro" id="IPR036249">
    <property type="entry name" value="Thioredoxin-like_sf"/>
</dbReference>
<dbReference type="PANTHER" id="PTHR42852">
    <property type="entry name" value="THIOL:DISULFIDE INTERCHANGE PROTEIN DSBE"/>
    <property type="match status" value="1"/>
</dbReference>
<organism evidence="2 3">
    <name type="scientific">Salinicoccus roseus</name>
    <dbReference type="NCBI Taxonomy" id="45670"/>
    <lineage>
        <taxon>Bacteria</taxon>
        <taxon>Bacillati</taxon>
        <taxon>Bacillota</taxon>
        <taxon>Bacilli</taxon>
        <taxon>Bacillales</taxon>
        <taxon>Staphylococcaceae</taxon>
        <taxon>Salinicoccus</taxon>
    </lineage>
</organism>
<dbReference type="Proteomes" id="UP000527860">
    <property type="component" value="Unassembled WGS sequence"/>
</dbReference>
<name>A0ABT4YFZ4_9STAP</name>
<dbReference type="InterPro" id="IPR013740">
    <property type="entry name" value="Redoxin"/>
</dbReference>
<reference evidence="3" key="1">
    <citation type="submission" date="2020-04" db="EMBL/GenBank/DDBJ databases">
        <title>Genome analysis and biological profiling of marine Cellulosimicrobium funkei MOSEL-ME6.</title>
        <authorList>
            <person name="Tanveer F."/>
            <person name="Xie Y."/>
            <person name="Shinwari Z.K."/>
        </authorList>
    </citation>
    <scope>NUCLEOTIDE SEQUENCE [LARGE SCALE GENOMIC DNA]</scope>
    <source>
        <strain evidence="3">MOSEL-ME25</strain>
    </source>
</reference>
<sequence>MMKTKNIIIILLLAVFFFFVGAGIAAVVNMSEEGLKEQSLQTLQDSEGRDNHHAVGMNILGEPMTGLRNDEDSLESIIRSNEVTVINFFASWCDPCRRETPELNAFHEGKKDEPVAIVGINVDDKPSNRDAFLEEFEVAYPVFEFADEAESIESYNIHLMPTTFFVDGEGEIIRAYVGEVEQNLINDYTNYVKEES</sequence>
<gene>
    <name evidence="2" type="ORF">F7P68_0004285</name>
</gene>
<keyword evidence="3" id="KW-1185">Reference proteome</keyword>
<reference evidence="2 3" key="2">
    <citation type="submission" date="2022-12" db="EMBL/GenBank/DDBJ databases">
        <title>Genome analysis and biological profiling of marine Salinicoccus roseus MOSEL-ME25.</title>
        <authorList>
            <person name="Mirza F.T."/>
            <person name="Xie Y."/>
            <person name="Shinwari Z.K."/>
        </authorList>
    </citation>
    <scope>NUCLEOTIDE SEQUENCE [LARGE SCALE GENOMIC DNA]</scope>
    <source>
        <strain evidence="2 3">MOSEL-ME25</strain>
    </source>
</reference>
<dbReference type="EMBL" id="JABEVU030000001">
    <property type="protein sequence ID" value="MDB0579739.1"/>
    <property type="molecule type" value="Genomic_DNA"/>
</dbReference>
<dbReference type="Pfam" id="PF08534">
    <property type="entry name" value="Redoxin"/>
    <property type="match status" value="1"/>
</dbReference>
<dbReference type="PANTHER" id="PTHR42852:SF13">
    <property type="entry name" value="PROTEIN DIPZ"/>
    <property type="match status" value="1"/>
</dbReference>
<dbReference type="InterPro" id="IPR013766">
    <property type="entry name" value="Thioredoxin_domain"/>
</dbReference>
<comment type="caution">
    <text evidence="2">The sequence shown here is derived from an EMBL/GenBank/DDBJ whole genome shotgun (WGS) entry which is preliminary data.</text>
</comment>
<evidence type="ECO:0000313" key="3">
    <source>
        <dbReference type="Proteomes" id="UP000527860"/>
    </source>
</evidence>
<proteinExistence type="predicted"/>
<evidence type="ECO:0000259" key="1">
    <source>
        <dbReference type="PROSITE" id="PS51352"/>
    </source>
</evidence>
<dbReference type="SUPFAM" id="SSF52833">
    <property type="entry name" value="Thioredoxin-like"/>
    <property type="match status" value="1"/>
</dbReference>
<dbReference type="Gene3D" id="3.40.30.10">
    <property type="entry name" value="Glutaredoxin"/>
    <property type="match status" value="1"/>
</dbReference>
<dbReference type="RefSeq" id="WP_235364148.1">
    <property type="nucleotide sequence ID" value="NZ_JABEVU030000001.1"/>
</dbReference>
<dbReference type="CDD" id="cd02966">
    <property type="entry name" value="TlpA_like_family"/>
    <property type="match status" value="1"/>
</dbReference>
<dbReference type="InterPro" id="IPR050553">
    <property type="entry name" value="Thioredoxin_ResA/DsbE_sf"/>
</dbReference>
<dbReference type="PROSITE" id="PS51352">
    <property type="entry name" value="THIOREDOXIN_2"/>
    <property type="match status" value="1"/>
</dbReference>
<protein>
    <submittedName>
        <fullName evidence="2">TlpA disulfide reductase family protein</fullName>
    </submittedName>
</protein>
<evidence type="ECO:0000313" key="2">
    <source>
        <dbReference type="EMBL" id="MDB0579739.1"/>
    </source>
</evidence>